<keyword evidence="2" id="KW-0732">Signal</keyword>
<evidence type="ECO:0000313" key="3">
    <source>
        <dbReference type="EnsemblPlants" id="EMT02790"/>
    </source>
</evidence>
<feature type="signal peptide" evidence="2">
    <location>
        <begin position="1"/>
        <end position="20"/>
    </location>
</feature>
<feature type="compositionally biased region" description="Polar residues" evidence="1">
    <location>
        <begin position="59"/>
        <end position="71"/>
    </location>
</feature>
<evidence type="ECO:0000256" key="1">
    <source>
        <dbReference type="SAM" id="MobiDB-lite"/>
    </source>
</evidence>
<sequence>MDKVLSFSILSASLADVASGAGAGGSWARVSWRGRKLQEDDRAGAAGKQGKQGGLPVESEQQPGNVKSQSPLPRHLGSALLAGDEAAGGREGWTSRETGEAEQQPCKIAVAVSSRLRFAPEFDGVDCFETIVCHWSVNHELLLVQPRTTYSMPLAFAGWLPQRVRTRTVMMESSRVLRHLLRLRRHGKL</sequence>
<name>R7W144_AEGTA</name>
<feature type="chain" id="PRO_5014593571" evidence="2">
    <location>
        <begin position="21"/>
        <end position="189"/>
    </location>
</feature>
<feature type="region of interest" description="Disordered" evidence="1">
    <location>
        <begin position="38"/>
        <end position="74"/>
    </location>
</feature>
<dbReference type="PANTHER" id="PTHR33641">
    <property type="entry name" value="OS06G0133500 PROTEIN"/>
    <property type="match status" value="1"/>
</dbReference>
<dbReference type="PANTHER" id="PTHR33641:SF15">
    <property type="entry name" value="AVR9_CF-9 RAPIDLY ELICITED PROTEIN"/>
    <property type="match status" value="1"/>
</dbReference>
<reference evidence="3" key="1">
    <citation type="submission" date="2015-06" db="UniProtKB">
        <authorList>
            <consortium name="EnsemblPlants"/>
        </authorList>
    </citation>
    <scope>IDENTIFICATION</scope>
</reference>
<evidence type="ECO:0000256" key="2">
    <source>
        <dbReference type="SAM" id="SignalP"/>
    </source>
</evidence>
<dbReference type="EnsemblPlants" id="EMT02790">
    <property type="protein sequence ID" value="EMT02790"/>
    <property type="gene ID" value="F775_18015"/>
</dbReference>
<proteinExistence type="predicted"/>
<protein>
    <submittedName>
        <fullName evidence="3">Uncharacterized protein</fullName>
    </submittedName>
</protein>
<dbReference type="AlphaFoldDB" id="R7W144"/>
<dbReference type="ExpressionAtlas" id="R7W144">
    <property type="expression patterns" value="baseline"/>
</dbReference>
<organism evidence="3">
    <name type="scientific">Aegilops tauschii</name>
    <name type="common">Tausch's goatgrass</name>
    <name type="synonym">Aegilops squarrosa</name>
    <dbReference type="NCBI Taxonomy" id="37682"/>
    <lineage>
        <taxon>Eukaryota</taxon>
        <taxon>Viridiplantae</taxon>
        <taxon>Streptophyta</taxon>
        <taxon>Embryophyta</taxon>
        <taxon>Tracheophyta</taxon>
        <taxon>Spermatophyta</taxon>
        <taxon>Magnoliopsida</taxon>
        <taxon>Liliopsida</taxon>
        <taxon>Poales</taxon>
        <taxon>Poaceae</taxon>
        <taxon>BOP clade</taxon>
        <taxon>Pooideae</taxon>
        <taxon>Triticodae</taxon>
        <taxon>Triticeae</taxon>
        <taxon>Triticinae</taxon>
        <taxon>Aegilops</taxon>
    </lineage>
</organism>
<accession>R7W144</accession>